<evidence type="ECO:0000256" key="1">
    <source>
        <dbReference type="SAM" id="MobiDB-lite"/>
    </source>
</evidence>
<dbReference type="RefSeq" id="XP_025381596.1">
    <property type="nucleotide sequence ID" value="XM_025524749.1"/>
</dbReference>
<accession>A0A316Z0E1</accession>
<gene>
    <name evidence="3" type="ORF">FA10DRAFT_299677</name>
</gene>
<dbReference type="EMBL" id="KZ819634">
    <property type="protein sequence ID" value="PWN94398.1"/>
    <property type="molecule type" value="Genomic_DNA"/>
</dbReference>
<evidence type="ECO:0000313" key="3">
    <source>
        <dbReference type="EMBL" id="PWN94398.1"/>
    </source>
</evidence>
<proteinExistence type="predicted"/>
<feature type="chain" id="PRO_5016377259" evidence="2">
    <location>
        <begin position="21"/>
        <end position="333"/>
    </location>
</feature>
<feature type="compositionally biased region" description="Basic and acidic residues" evidence="1">
    <location>
        <begin position="60"/>
        <end position="74"/>
    </location>
</feature>
<organism evidence="3 4">
    <name type="scientific">Acaromyces ingoldii</name>
    <dbReference type="NCBI Taxonomy" id="215250"/>
    <lineage>
        <taxon>Eukaryota</taxon>
        <taxon>Fungi</taxon>
        <taxon>Dikarya</taxon>
        <taxon>Basidiomycota</taxon>
        <taxon>Ustilaginomycotina</taxon>
        <taxon>Exobasidiomycetes</taxon>
        <taxon>Exobasidiales</taxon>
        <taxon>Cryptobasidiaceae</taxon>
        <taxon>Acaromyces</taxon>
    </lineage>
</organism>
<name>A0A316Z0E1_9BASI</name>
<evidence type="ECO:0000313" key="4">
    <source>
        <dbReference type="Proteomes" id="UP000245768"/>
    </source>
</evidence>
<evidence type="ECO:0000256" key="2">
    <source>
        <dbReference type="SAM" id="SignalP"/>
    </source>
</evidence>
<keyword evidence="2" id="KW-0732">Signal</keyword>
<protein>
    <submittedName>
        <fullName evidence="3">Uncharacterized protein</fullName>
    </submittedName>
</protein>
<dbReference type="InParanoid" id="A0A316Z0E1"/>
<feature type="region of interest" description="Disordered" evidence="1">
    <location>
        <begin position="288"/>
        <end position="333"/>
    </location>
</feature>
<dbReference type="Proteomes" id="UP000245768">
    <property type="component" value="Unassembled WGS sequence"/>
</dbReference>
<dbReference type="AlphaFoldDB" id="A0A316Z0E1"/>
<dbReference type="STRING" id="215250.A0A316Z0E1"/>
<sequence>MPHAAVVAAAVSASVAAVVAFELGVFKPWRQENWPEGVGEGLKGEWEAFKRDIQDGLHDIAGGRDRDMRRHRDGGAWQGNDAREEQEEEEMLRREMDEFEMHQRESTLQKQRMMHEMEHEAQANDGSLYSNYTEAIKEARNADGTAYVIRKRKTKPPGPLVDATSGSNVLTPSALENAPEVESPHHHVGEASPSVASVTLMSLDSDQEFVESHNHLESEHALEIDTAESANGRGLDLISAMDRDEVAVETDVHPFAPAPLFGGPQHEPPLLVSPPESVSNWTEAGISAGTISGPASSYGEVALSPRGSTDSVLDSDEDWVPLQHSRPPSPPHS</sequence>
<reference evidence="3 4" key="1">
    <citation type="journal article" date="2018" name="Mol. Biol. Evol.">
        <title>Broad Genomic Sampling Reveals a Smut Pathogenic Ancestry of the Fungal Clade Ustilaginomycotina.</title>
        <authorList>
            <person name="Kijpornyongpan T."/>
            <person name="Mondo S.J."/>
            <person name="Barry K."/>
            <person name="Sandor L."/>
            <person name="Lee J."/>
            <person name="Lipzen A."/>
            <person name="Pangilinan J."/>
            <person name="LaButti K."/>
            <person name="Hainaut M."/>
            <person name="Henrissat B."/>
            <person name="Grigoriev I.V."/>
            <person name="Spatafora J.W."/>
            <person name="Aime M.C."/>
        </authorList>
    </citation>
    <scope>NUCLEOTIDE SEQUENCE [LARGE SCALE GENOMIC DNA]</scope>
    <source>
        <strain evidence="3 4">MCA 4198</strain>
    </source>
</reference>
<dbReference type="OrthoDB" id="2547236at2759"/>
<feature type="region of interest" description="Disordered" evidence="1">
    <location>
        <begin position="60"/>
        <end position="88"/>
    </location>
</feature>
<dbReference type="GeneID" id="37046665"/>
<keyword evidence="4" id="KW-1185">Reference proteome</keyword>
<feature type="signal peptide" evidence="2">
    <location>
        <begin position="1"/>
        <end position="20"/>
    </location>
</feature>